<sequence>MVEWLILKWFQKVVARGLLVGGKFNPKYAIDILLRAKIALKYPIVAVFNFTIAVLC</sequence>
<dbReference type="STRING" id="320787.CA2015_1556"/>
<protein>
    <submittedName>
        <fullName evidence="1">Uncharacterized protein</fullName>
    </submittedName>
</protein>
<dbReference type="EMBL" id="CP012040">
    <property type="protein sequence ID" value="AKP50993.1"/>
    <property type="molecule type" value="Genomic_DNA"/>
</dbReference>
<dbReference type="KEGG" id="camu:CA2015_1556"/>
<gene>
    <name evidence="1" type="ORF">CA2015_1556</name>
</gene>
<keyword evidence="2" id="KW-1185">Reference proteome</keyword>
<organism evidence="1 2">
    <name type="scientific">Cyclobacterium amurskyense</name>
    <dbReference type="NCBI Taxonomy" id="320787"/>
    <lineage>
        <taxon>Bacteria</taxon>
        <taxon>Pseudomonadati</taxon>
        <taxon>Bacteroidota</taxon>
        <taxon>Cytophagia</taxon>
        <taxon>Cytophagales</taxon>
        <taxon>Cyclobacteriaceae</taxon>
        <taxon>Cyclobacterium</taxon>
    </lineage>
</organism>
<evidence type="ECO:0000313" key="1">
    <source>
        <dbReference type="EMBL" id="AKP50993.1"/>
    </source>
</evidence>
<dbReference type="AlphaFoldDB" id="A0A0H4PDW3"/>
<reference evidence="1 2" key="1">
    <citation type="submission" date="2015-07" db="EMBL/GenBank/DDBJ databases">
        <authorList>
            <person name="Kim K.M."/>
        </authorList>
    </citation>
    <scope>NUCLEOTIDE SEQUENCE [LARGE SCALE GENOMIC DNA]</scope>
    <source>
        <strain evidence="1 2">KCTC 12363</strain>
    </source>
</reference>
<accession>A0A0H4PDW3</accession>
<name>A0A0H4PDW3_9BACT</name>
<proteinExistence type="predicted"/>
<dbReference type="Proteomes" id="UP000036520">
    <property type="component" value="Chromosome"/>
</dbReference>
<evidence type="ECO:0000313" key="2">
    <source>
        <dbReference type="Proteomes" id="UP000036520"/>
    </source>
</evidence>